<name>A0ABT1LGL2_9HYPH</name>
<evidence type="ECO:0000313" key="2">
    <source>
        <dbReference type="Proteomes" id="UP001205890"/>
    </source>
</evidence>
<organism evidence="1 2">
    <name type="scientific">Alsobacter ponti</name>
    <dbReference type="NCBI Taxonomy" id="2962936"/>
    <lineage>
        <taxon>Bacteria</taxon>
        <taxon>Pseudomonadati</taxon>
        <taxon>Pseudomonadota</taxon>
        <taxon>Alphaproteobacteria</taxon>
        <taxon>Hyphomicrobiales</taxon>
        <taxon>Alsobacteraceae</taxon>
        <taxon>Alsobacter</taxon>
    </lineage>
</organism>
<sequence>MATASEMLAARATAGARYEAALEELYAAYVDLAGLELALANDRVARFHSALPVRSFLVENGGIPNRLKHPVYPSTVPDQPWQDAVAAAAATKLAAFSGS</sequence>
<protein>
    <submittedName>
        <fullName evidence="1">Uncharacterized protein</fullName>
    </submittedName>
</protein>
<evidence type="ECO:0000313" key="1">
    <source>
        <dbReference type="EMBL" id="MCP8939393.1"/>
    </source>
</evidence>
<dbReference type="RefSeq" id="WP_254742778.1">
    <property type="nucleotide sequence ID" value="NZ_JANCLU010000011.1"/>
</dbReference>
<accession>A0ABT1LGL2</accession>
<keyword evidence="2" id="KW-1185">Reference proteome</keyword>
<dbReference type="Proteomes" id="UP001205890">
    <property type="component" value="Unassembled WGS sequence"/>
</dbReference>
<reference evidence="1 2" key="1">
    <citation type="submission" date="2022-07" db="EMBL/GenBank/DDBJ databases">
        <authorList>
            <person name="Li W.-J."/>
            <person name="Deng Q.-Q."/>
        </authorList>
    </citation>
    <scope>NUCLEOTIDE SEQUENCE [LARGE SCALE GENOMIC DNA]</scope>
    <source>
        <strain evidence="1 2">SYSU M60028</strain>
    </source>
</reference>
<gene>
    <name evidence="1" type="ORF">NK718_12785</name>
</gene>
<dbReference type="EMBL" id="JANCLU010000011">
    <property type="protein sequence ID" value="MCP8939393.1"/>
    <property type="molecule type" value="Genomic_DNA"/>
</dbReference>
<proteinExistence type="predicted"/>
<comment type="caution">
    <text evidence="1">The sequence shown here is derived from an EMBL/GenBank/DDBJ whole genome shotgun (WGS) entry which is preliminary data.</text>
</comment>